<keyword evidence="1" id="KW-0812">Transmembrane</keyword>
<evidence type="ECO:0000256" key="1">
    <source>
        <dbReference type="SAM" id="Phobius"/>
    </source>
</evidence>
<organism evidence="3 4">
    <name type="scientific">Homoserinibacter gongjuensis</name>
    <dbReference type="NCBI Taxonomy" id="1162968"/>
    <lineage>
        <taxon>Bacteria</taxon>
        <taxon>Bacillati</taxon>
        <taxon>Actinomycetota</taxon>
        <taxon>Actinomycetes</taxon>
        <taxon>Micrococcales</taxon>
        <taxon>Microbacteriaceae</taxon>
        <taxon>Homoserinibacter</taxon>
    </lineage>
</organism>
<evidence type="ECO:0000313" key="4">
    <source>
        <dbReference type="Proteomes" id="UP001157069"/>
    </source>
</evidence>
<feature type="transmembrane region" description="Helical" evidence="1">
    <location>
        <begin position="39"/>
        <end position="58"/>
    </location>
</feature>
<comment type="caution">
    <text evidence="3">The sequence shown here is derived from an EMBL/GenBank/DDBJ whole genome shotgun (WGS) entry which is preliminary data.</text>
</comment>
<keyword evidence="1" id="KW-0472">Membrane</keyword>
<reference evidence="4" key="1">
    <citation type="journal article" date="2019" name="Int. J. Syst. Evol. Microbiol.">
        <title>The Global Catalogue of Microorganisms (GCM) 10K type strain sequencing project: providing services to taxonomists for standard genome sequencing and annotation.</title>
        <authorList>
            <consortium name="The Broad Institute Genomics Platform"/>
            <consortium name="The Broad Institute Genome Sequencing Center for Infectious Disease"/>
            <person name="Wu L."/>
            <person name="Ma J."/>
        </authorList>
    </citation>
    <scope>NUCLEOTIDE SEQUENCE [LARGE SCALE GENOMIC DNA]</scope>
    <source>
        <strain evidence="4">NBRC 108755</strain>
    </source>
</reference>
<proteinExistence type="predicted"/>
<feature type="domain" description="Low molecular weight protein antigen 6 PH" evidence="2">
    <location>
        <begin position="70"/>
        <end position="130"/>
    </location>
</feature>
<accession>A0ABQ6JS88</accession>
<dbReference type="InterPro" id="IPR019692">
    <property type="entry name" value="CFP-6_PH"/>
</dbReference>
<evidence type="ECO:0000259" key="2">
    <source>
        <dbReference type="Pfam" id="PF10756"/>
    </source>
</evidence>
<sequence length="150" mass="16057">MSTRLPQVGRWARGLAILCFVIVTFSFVSFVVAGSFGDSLVVTLIAVGFQTLGLLALLRSLVVGVYSTVTGVRVVSWLRTRELAWSEIRRSDAVPYSGVLSKGIDTRLLSMIQITLTDGSQLPIRASVTAPGAASKQASTLNDVIRARTS</sequence>
<gene>
    <name evidence="3" type="ORF">GCM10025869_04730</name>
</gene>
<keyword evidence="1" id="KW-1133">Transmembrane helix</keyword>
<dbReference type="Pfam" id="PF10756">
    <property type="entry name" value="bPH_6"/>
    <property type="match status" value="1"/>
</dbReference>
<protein>
    <recommendedName>
        <fullName evidence="2">Low molecular weight protein antigen 6 PH domain-containing protein</fullName>
    </recommendedName>
</protein>
<dbReference type="EMBL" id="BSVA01000001">
    <property type="protein sequence ID" value="GMA89944.1"/>
    <property type="molecule type" value="Genomic_DNA"/>
</dbReference>
<evidence type="ECO:0000313" key="3">
    <source>
        <dbReference type="EMBL" id="GMA89944.1"/>
    </source>
</evidence>
<name>A0ABQ6JS88_9MICO</name>
<keyword evidence="4" id="KW-1185">Reference proteome</keyword>
<dbReference type="Proteomes" id="UP001157069">
    <property type="component" value="Unassembled WGS sequence"/>
</dbReference>
<feature type="transmembrane region" description="Helical" evidence="1">
    <location>
        <begin position="12"/>
        <end position="33"/>
    </location>
</feature>